<dbReference type="Gene3D" id="3.40.50.300">
    <property type="entry name" value="P-loop containing nucleotide triphosphate hydrolases"/>
    <property type="match status" value="3"/>
</dbReference>
<evidence type="ECO:0000256" key="10">
    <source>
        <dbReference type="RuleBase" id="RU004432"/>
    </source>
</evidence>
<proteinExistence type="inferred from homology"/>
<dbReference type="InterPro" id="IPR041546">
    <property type="entry name" value="ClpA/ClpB_AAA_lid"/>
</dbReference>
<evidence type="ECO:0000256" key="1">
    <source>
        <dbReference type="ARBA" id="ARBA00004496"/>
    </source>
</evidence>
<dbReference type="AlphaFoldDB" id="A0A399NUZ4"/>
<evidence type="ECO:0000256" key="3">
    <source>
        <dbReference type="ARBA" id="ARBA00022737"/>
    </source>
</evidence>
<dbReference type="InterPro" id="IPR019489">
    <property type="entry name" value="Clp_ATPase_C"/>
</dbReference>
<comment type="subcellular location">
    <subcellularLocation>
        <location evidence="1">Cytoplasm</location>
    </subcellularLocation>
</comment>
<accession>A0A399NUZ4</accession>
<organism evidence="14 15">
    <name type="scientific">Clavibacter michiganensis</name>
    <dbReference type="NCBI Taxonomy" id="28447"/>
    <lineage>
        <taxon>Bacteria</taxon>
        <taxon>Bacillati</taxon>
        <taxon>Actinomycetota</taxon>
        <taxon>Actinomycetes</taxon>
        <taxon>Micrococcales</taxon>
        <taxon>Microbacteriaceae</taxon>
        <taxon>Clavibacter</taxon>
    </lineage>
</organism>
<dbReference type="FunFam" id="3.40.50.300:FF:000010">
    <property type="entry name" value="Chaperone clpB 1, putative"/>
    <property type="match status" value="1"/>
</dbReference>
<comment type="caution">
    <text evidence="14">The sequence shown here is derived from an EMBL/GenBank/DDBJ whole genome shotgun (WGS) entry which is preliminary data.</text>
</comment>
<evidence type="ECO:0000259" key="13">
    <source>
        <dbReference type="SMART" id="SM01086"/>
    </source>
</evidence>
<dbReference type="GO" id="GO:0016887">
    <property type="term" value="F:ATP hydrolysis activity"/>
    <property type="evidence" value="ECO:0007669"/>
    <property type="project" value="InterPro"/>
</dbReference>
<dbReference type="FunFam" id="3.40.50.300:FF:000025">
    <property type="entry name" value="ATP-dependent Clp protease subunit"/>
    <property type="match status" value="1"/>
</dbReference>
<dbReference type="SMART" id="SM01086">
    <property type="entry name" value="ClpB_D2-small"/>
    <property type="match status" value="1"/>
</dbReference>
<dbReference type="Pfam" id="PF10431">
    <property type="entry name" value="ClpB_D2-small"/>
    <property type="match status" value="1"/>
</dbReference>
<dbReference type="InterPro" id="IPR018368">
    <property type="entry name" value="ClpA/B_CS1"/>
</dbReference>
<dbReference type="CDD" id="cd19499">
    <property type="entry name" value="RecA-like_ClpB_Hsp104-like"/>
    <property type="match status" value="1"/>
</dbReference>
<dbReference type="GO" id="GO:0034605">
    <property type="term" value="P:cellular response to heat"/>
    <property type="evidence" value="ECO:0007669"/>
    <property type="project" value="TreeGrafter"/>
</dbReference>
<dbReference type="SMART" id="SM00382">
    <property type="entry name" value="AAA"/>
    <property type="match status" value="2"/>
</dbReference>
<dbReference type="GO" id="GO:0005737">
    <property type="term" value="C:cytoplasm"/>
    <property type="evidence" value="ECO:0007669"/>
    <property type="project" value="UniProtKB-SubCell"/>
</dbReference>
<evidence type="ECO:0000256" key="9">
    <source>
        <dbReference type="ARBA" id="ARBA00026057"/>
    </source>
</evidence>
<comment type="similarity">
    <text evidence="2 10">Belongs to the ClpA/ClpB family.</text>
</comment>
<dbReference type="Pfam" id="PF07724">
    <property type="entry name" value="AAA_2"/>
    <property type="match status" value="1"/>
</dbReference>
<dbReference type="CDD" id="cd00009">
    <property type="entry name" value="AAA"/>
    <property type="match status" value="1"/>
</dbReference>
<dbReference type="PROSITE" id="PS00870">
    <property type="entry name" value="CLPAB_1"/>
    <property type="match status" value="1"/>
</dbReference>
<keyword evidence="3" id="KW-0677">Repeat</keyword>
<dbReference type="PROSITE" id="PS00871">
    <property type="entry name" value="CLPAB_2"/>
    <property type="match status" value="1"/>
</dbReference>
<dbReference type="InterPro" id="IPR050130">
    <property type="entry name" value="ClpA_ClpB"/>
</dbReference>
<reference evidence="14 15" key="1">
    <citation type="submission" date="2018-08" db="EMBL/GenBank/DDBJ databases">
        <title>Genome Sequence of Clavibacter michiganensis Subspecies type strains, and the Atypical Peach-Colored Strains Isolated from Tomato.</title>
        <authorList>
            <person name="Osdaghi E."/>
            <person name="Portier P."/>
            <person name="Briand M."/>
            <person name="Jacques M.-A."/>
        </authorList>
    </citation>
    <scope>NUCLEOTIDE SEQUENCE [LARGE SCALE GENOMIC DNA]</scope>
    <source>
        <strain evidence="14 15">CFBP 7493</strain>
    </source>
</reference>
<dbReference type="Pfam" id="PF17871">
    <property type="entry name" value="AAA_lid_9"/>
    <property type="match status" value="1"/>
</dbReference>
<dbReference type="Pfam" id="PF00004">
    <property type="entry name" value="AAA"/>
    <property type="match status" value="1"/>
</dbReference>
<dbReference type="PRINTS" id="PR00300">
    <property type="entry name" value="CLPPROTEASEA"/>
</dbReference>
<evidence type="ECO:0000256" key="6">
    <source>
        <dbReference type="ARBA" id="ARBA00023016"/>
    </source>
</evidence>
<comment type="subunit">
    <text evidence="9">Homohexamer. The oligomerization is ATP-dependent.</text>
</comment>
<keyword evidence="4 10" id="KW-0547">Nucleotide-binding</keyword>
<evidence type="ECO:0000313" key="15">
    <source>
        <dbReference type="Proteomes" id="UP000266298"/>
    </source>
</evidence>
<dbReference type="InterPro" id="IPR001270">
    <property type="entry name" value="ClpA/B"/>
</dbReference>
<dbReference type="Proteomes" id="UP000266298">
    <property type="component" value="Unassembled WGS sequence"/>
</dbReference>
<gene>
    <name evidence="14" type="ORF">DZF96_08695</name>
</gene>
<feature type="domain" description="AAA+ ATPase" evidence="12">
    <location>
        <begin position="55"/>
        <end position="199"/>
    </location>
</feature>
<dbReference type="InterPro" id="IPR028299">
    <property type="entry name" value="ClpA/B_CS2"/>
</dbReference>
<feature type="coiled-coil region" evidence="11">
    <location>
        <begin position="269"/>
        <end position="349"/>
    </location>
</feature>
<feature type="domain" description="Clp ATPase C-terminal" evidence="13">
    <location>
        <begin position="624"/>
        <end position="715"/>
    </location>
</feature>
<dbReference type="GO" id="GO:0005524">
    <property type="term" value="F:ATP binding"/>
    <property type="evidence" value="ECO:0007669"/>
    <property type="project" value="UniProtKB-KW"/>
</dbReference>
<dbReference type="PANTHER" id="PTHR11638:SF18">
    <property type="entry name" value="HEAT SHOCK PROTEIN 104"/>
    <property type="match status" value="1"/>
</dbReference>
<evidence type="ECO:0000256" key="5">
    <source>
        <dbReference type="ARBA" id="ARBA00022840"/>
    </source>
</evidence>
<dbReference type="RefSeq" id="WP_119374080.1">
    <property type="nucleotide sequence ID" value="NZ_QWEC01000111.1"/>
</dbReference>
<dbReference type="EMBL" id="QWEC01000111">
    <property type="protein sequence ID" value="RII97109.1"/>
    <property type="molecule type" value="Genomic_DNA"/>
</dbReference>
<keyword evidence="6" id="KW-0346">Stress response</keyword>
<keyword evidence="7 11" id="KW-0175">Coiled coil</keyword>
<evidence type="ECO:0000256" key="4">
    <source>
        <dbReference type="ARBA" id="ARBA00022741"/>
    </source>
</evidence>
<evidence type="ECO:0000256" key="8">
    <source>
        <dbReference type="ARBA" id="ARBA00023186"/>
    </source>
</evidence>
<dbReference type="Gene3D" id="1.10.8.60">
    <property type="match status" value="1"/>
</dbReference>
<protein>
    <submittedName>
        <fullName evidence="14">AAA family ATPase</fullName>
    </submittedName>
</protein>
<evidence type="ECO:0000256" key="11">
    <source>
        <dbReference type="SAM" id="Coils"/>
    </source>
</evidence>
<keyword evidence="5 10" id="KW-0067">ATP-binding</keyword>
<evidence type="ECO:0000259" key="12">
    <source>
        <dbReference type="SMART" id="SM00382"/>
    </source>
</evidence>
<evidence type="ECO:0000256" key="2">
    <source>
        <dbReference type="ARBA" id="ARBA00008675"/>
    </source>
</evidence>
<evidence type="ECO:0000256" key="7">
    <source>
        <dbReference type="ARBA" id="ARBA00023054"/>
    </source>
</evidence>
<keyword evidence="8 10" id="KW-0143">Chaperone</keyword>
<dbReference type="PANTHER" id="PTHR11638">
    <property type="entry name" value="ATP-DEPENDENT CLP PROTEASE"/>
    <property type="match status" value="1"/>
</dbReference>
<evidence type="ECO:0000313" key="14">
    <source>
        <dbReference type="EMBL" id="RII97109.1"/>
    </source>
</evidence>
<dbReference type="InterPro" id="IPR003593">
    <property type="entry name" value="AAA+_ATPase"/>
</dbReference>
<dbReference type="InterPro" id="IPR027417">
    <property type="entry name" value="P-loop_NTPase"/>
</dbReference>
<name>A0A399NUZ4_9MICO</name>
<sequence length="730" mass="80516">MANMQGAPATDENAKTALEQYGVNLTEIAKSGKLDPVIGRDAEIRRISQVLTRRTKNNPVLIGEPGVGKTAVVEGLAQRIVAGDVADSLKGKQLVSLDLAALVAGAKYRGEFEERLKAVLKEIDDADGEIITFVDELHTLMGAGGGEGSVAASNMLKPMLARGELRLIGATTLDEYRQYIEKDAALERRFQQVYVGEPSVEDTVAILRGLKGRYEAHHQVPITDAALVAAASLSNRYIPARQLPDKAIDLIDEAASRLRMEIDSSPVEIDELRRAVDRMRLEELALKREKDEASKARLAKLREDVAAREQTLGELQRRWEAERASVNRVGKLKDELNELRIRAERAQREGNLEKASRLLYGEIPVIEREVAQAEAAESVPSAEDRMVNEQVTAEDVAAVVAAWTGIPVGRLLQGETEKLLHLEQELGKRLIGQKPAVRAVADAVRRTRAGISDPDRPTGSFLFLGPTGVGKTELAKALAEFLFDDEKAMVRIDMSEYGEKFAVSRLVGAPPGYVGYEQGGQLTEAVRRRPYSVVLLDEVEKAHPEVFDVLLQVLDDGRLTDGQGRTVDFRNVILVLTSNLGSQFISDAALPLDQREQAVQQLVRQTFKPEFVNRLDDIVVFQTLSMDDLAQIVELYIDRLGVRLSDRRLSLGVTPDARRWLAERGHDPLYGARPLRRLMQREIDDRLARELLAGDIRDGDAVRVDLAPDGDSLTVSRAWSDEPEDAAPGA</sequence>
<feature type="domain" description="AAA+ ATPase" evidence="12">
    <location>
        <begin position="457"/>
        <end position="606"/>
    </location>
</feature>
<dbReference type="FunFam" id="3.40.50.300:FF:000120">
    <property type="entry name" value="ATP-dependent chaperone ClpB"/>
    <property type="match status" value="1"/>
</dbReference>
<dbReference type="SUPFAM" id="SSF52540">
    <property type="entry name" value="P-loop containing nucleoside triphosphate hydrolases"/>
    <property type="match status" value="2"/>
</dbReference>
<dbReference type="InterPro" id="IPR003959">
    <property type="entry name" value="ATPase_AAA_core"/>
</dbReference>